<dbReference type="AlphaFoldDB" id="A0A238VQH4"/>
<dbReference type="Gene3D" id="3.30.450.40">
    <property type="match status" value="1"/>
</dbReference>
<evidence type="ECO:0000313" key="2">
    <source>
        <dbReference type="EMBL" id="SNR36033.1"/>
    </source>
</evidence>
<evidence type="ECO:0000259" key="1">
    <source>
        <dbReference type="Pfam" id="PF13492"/>
    </source>
</evidence>
<sequence length="197" mass="20108">MTGDPGSIGWGAAGAAPSETDRRRLAATFELMSAVVLEGTDVPGMLALVAAQARVLAHVPLAFVALPGEDGNTLRVEVADGPGADRIRGLTVRRGRSMLGRAFTSRRAVSARIAADQTLTGLPAGPILILPLETGEATRGVLAVLGRVGAEPFGPATARQMLLFSDMAARLIEVAGARLPGASPGVAEPTLRPQSSG</sequence>
<dbReference type="InterPro" id="IPR029016">
    <property type="entry name" value="GAF-like_dom_sf"/>
</dbReference>
<keyword evidence="3" id="KW-1185">Reference proteome</keyword>
<dbReference type="OrthoDB" id="3473829at2"/>
<name>A0A238VQH4_9ACTN</name>
<accession>A0A238VQH4</accession>
<dbReference type="SUPFAM" id="SSF55781">
    <property type="entry name" value="GAF domain-like"/>
    <property type="match status" value="1"/>
</dbReference>
<dbReference type="RefSeq" id="WP_089310456.1">
    <property type="nucleotide sequence ID" value="NZ_FZNP01000002.1"/>
</dbReference>
<protein>
    <submittedName>
        <fullName evidence="2">GAF domain-containing protein</fullName>
    </submittedName>
</protein>
<gene>
    <name evidence="2" type="ORF">SAMN06265355_102148</name>
</gene>
<evidence type="ECO:0000313" key="3">
    <source>
        <dbReference type="Proteomes" id="UP000198420"/>
    </source>
</evidence>
<organism evidence="2 3">
    <name type="scientific">Actinomadura mexicana</name>
    <dbReference type="NCBI Taxonomy" id="134959"/>
    <lineage>
        <taxon>Bacteria</taxon>
        <taxon>Bacillati</taxon>
        <taxon>Actinomycetota</taxon>
        <taxon>Actinomycetes</taxon>
        <taxon>Streptosporangiales</taxon>
        <taxon>Thermomonosporaceae</taxon>
        <taxon>Actinomadura</taxon>
    </lineage>
</organism>
<feature type="domain" description="GAF" evidence="1">
    <location>
        <begin position="52"/>
        <end position="173"/>
    </location>
</feature>
<dbReference type="InterPro" id="IPR003018">
    <property type="entry name" value="GAF"/>
</dbReference>
<reference evidence="3" key="1">
    <citation type="submission" date="2017-06" db="EMBL/GenBank/DDBJ databases">
        <authorList>
            <person name="Varghese N."/>
            <person name="Submissions S."/>
        </authorList>
    </citation>
    <scope>NUCLEOTIDE SEQUENCE [LARGE SCALE GENOMIC DNA]</scope>
    <source>
        <strain evidence="3">DSM 44485</strain>
    </source>
</reference>
<dbReference type="Proteomes" id="UP000198420">
    <property type="component" value="Unassembled WGS sequence"/>
</dbReference>
<dbReference type="EMBL" id="FZNP01000002">
    <property type="protein sequence ID" value="SNR36033.1"/>
    <property type="molecule type" value="Genomic_DNA"/>
</dbReference>
<dbReference type="Pfam" id="PF13492">
    <property type="entry name" value="GAF_3"/>
    <property type="match status" value="1"/>
</dbReference>
<proteinExistence type="predicted"/>